<evidence type="ECO:0000256" key="4">
    <source>
        <dbReference type="ARBA" id="ARBA00023242"/>
    </source>
</evidence>
<proteinExistence type="predicted"/>
<dbReference type="InterPro" id="IPR051127">
    <property type="entry name" value="Fungal_SecMet_Regulators"/>
</dbReference>
<dbReference type="PROSITE" id="PS50048">
    <property type="entry name" value="ZN2_CY6_FUNGAL_2"/>
    <property type="match status" value="1"/>
</dbReference>
<protein>
    <recommendedName>
        <fullName evidence="6">Zn(2)-C6 fungal-type domain-containing protein</fullName>
    </recommendedName>
</protein>
<dbReference type="VEuPathDB" id="FungiDB:ASPWEDRAFT_41344"/>
<evidence type="ECO:0000259" key="6">
    <source>
        <dbReference type="PROSITE" id="PS50048"/>
    </source>
</evidence>
<gene>
    <name evidence="7" type="ORF">ASPWEDRAFT_41344</name>
</gene>
<dbReference type="CDD" id="cd12148">
    <property type="entry name" value="fungal_TF_MHR"/>
    <property type="match status" value="1"/>
</dbReference>
<feature type="domain" description="Zn(2)-C6 fungal-type" evidence="6">
    <location>
        <begin position="39"/>
        <end position="68"/>
    </location>
</feature>
<feature type="region of interest" description="Disordered" evidence="5">
    <location>
        <begin position="1"/>
        <end position="31"/>
    </location>
</feature>
<dbReference type="OrthoDB" id="9986881at2759"/>
<dbReference type="AlphaFoldDB" id="A0A1L9RMF7"/>
<sequence>MDVSPTSPDSHQHKVGRRRAESESTTSTLSPRMKPVMVACERCRRRKIRCDGDTPCATCRRFSVACIRHRKDSNTQAVLEHRVRQLEEQIIQLRTNIPQGLQQESPMQRSTPPLHLVTDFEAPYQSALAGQPFGEVLQDSSPSNMDIPRIEIVDYAGASAASVPRDPSLQYATSDGSRPAFAALDWGLLPPNYSAMLSPPTSACSSPNYESVPYLSPPIPAEPASRRSSVSSLGLDYDGAPSIEIPGFIDEDGQTSQFETFPMFGDHLNTNDSPYNISPTSPTRFEMETLLDIFFDNAGVYGYRVDRGLFSAFLDVIGSPTPTGPYPVSMARFQVYMAIAIGMRVKMDGKTTDSQMLDNCYRLAMQQTESPHFWSQEGSVQAATLLVLFSRVSGV</sequence>
<evidence type="ECO:0000256" key="2">
    <source>
        <dbReference type="ARBA" id="ARBA00023125"/>
    </source>
</evidence>
<evidence type="ECO:0000256" key="1">
    <source>
        <dbReference type="ARBA" id="ARBA00023015"/>
    </source>
</evidence>
<dbReference type="CDD" id="cd00067">
    <property type="entry name" value="GAL4"/>
    <property type="match status" value="1"/>
</dbReference>
<dbReference type="EMBL" id="KV878212">
    <property type="protein sequence ID" value="OJJ36111.1"/>
    <property type="molecule type" value="Genomic_DNA"/>
</dbReference>
<evidence type="ECO:0000313" key="8">
    <source>
        <dbReference type="Proteomes" id="UP000184383"/>
    </source>
</evidence>
<keyword evidence="1" id="KW-0805">Transcription regulation</keyword>
<dbReference type="STRING" id="1073089.A0A1L9RMF7"/>
<dbReference type="PANTHER" id="PTHR47424">
    <property type="entry name" value="REGULATORY PROTEIN GAL4"/>
    <property type="match status" value="1"/>
</dbReference>
<dbReference type="PANTHER" id="PTHR47424:SF3">
    <property type="entry name" value="REGULATORY PROTEIN GAL4"/>
    <property type="match status" value="1"/>
</dbReference>
<evidence type="ECO:0000313" key="7">
    <source>
        <dbReference type="EMBL" id="OJJ36111.1"/>
    </source>
</evidence>
<keyword evidence="3" id="KW-0804">Transcription</keyword>
<keyword evidence="8" id="KW-1185">Reference proteome</keyword>
<dbReference type="GeneID" id="63751382"/>
<evidence type="ECO:0000256" key="5">
    <source>
        <dbReference type="SAM" id="MobiDB-lite"/>
    </source>
</evidence>
<dbReference type="GO" id="GO:0003677">
    <property type="term" value="F:DNA binding"/>
    <property type="evidence" value="ECO:0007669"/>
    <property type="project" value="UniProtKB-KW"/>
</dbReference>
<name>A0A1L9RMF7_ASPWE</name>
<organism evidence="7 8">
    <name type="scientific">Aspergillus wentii DTO 134E9</name>
    <dbReference type="NCBI Taxonomy" id="1073089"/>
    <lineage>
        <taxon>Eukaryota</taxon>
        <taxon>Fungi</taxon>
        <taxon>Dikarya</taxon>
        <taxon>Ascomycota</taxon>
        <taxon>Pezizomycotina</taxon>
        <taxon>Eurotiomycetes</taxon>
        <taxon>Eurotiomycetidae</taxon>
        <taxon>Eurotiales</taxon>
        <taxon>Aspergillaceae</taxon>
        <taxon>Aspergillus</taxon>
        <taxon>Aspergillus subgen. Cremei</taxon>
    </lineage>
</organism>
<dbReference type="Proteomes" id="UP000184383">
    <property type="component" value="Unassembled WGS sequence"/>
</dbReference>
<dbReference type="InterPro" id="IPR001138">
    <property type="entry name" value="Zn2Cys6_DnaBD"/>
</dbReference>
<dbReference type="PROSITE" id="PS00463">
    <property type="entry name" value="ZN2_CY6_FUNGAL_1"/>
    <property type="match status" value="1"/>
</dbReference>
<dbReference type="GO" id="GO:0000981">
    <property type="term" value="F:DNA-binding transcription factor activity, RNA polymerase II-specific"/>
    <property type="evidence" value="ECO:0007669"/>
    <property type="project" value="InterPro"/>
</dbReference>
<keyword evidence="4" id="KW-0539">Nucleus</keyword>
<dbReference type="RefSeq" id="XP_040689787.1">
    <property type="nucleotide sequence ID" value="XM_040835534.1"/>
</dbReference>
<reference evidence="8" key="1">
    <citation type="journal article" date="2017" name="Genome Biol.">
        <title>Comparative genomics reveals high biological diversity and specific adaptations in the industrially and medically important fungal genus Aspergillus.</title>
        <authorList>
            <person name="de Vries R.P."/>
            <person name="Riley R."/>
            <person name="Wiebenga A."/>
            <person name="Aguilar-Osorio G."/>
            <person name="Amillis S."/>
            <person name="Uchima C.A."/>
            <person name="Anderluh G."/>
            <person name="Asadollahi M."/>
            <person name="Askin M."/>
            <person name="Barry K."/>
            <person name="Battaglia E."/>
            <person name="Bayram O."/>
            <person name="Benocci T."/>
            <person name="Braus-Stromeyer S.A."/>
            <person name="Caldana C."/>
            <person name="Canovas D."/>
            <person name="Cerqueira G.C."/>
            <person name="Chen F."/>
            <person name="Chen W."/>
            <person name="Choi C."/>
            <person name="Clum A."/>
            <person name="Dos Santos R.A."/>
            <person name="Damasio A.R."/>
            <person name="Diallinas G."/>
            <person name="Emri T."/>
            <person name="Fekete E."/>
            <person name="Flipphi M."/>
            <person name="Freyberg S."/>
            <person name="Gallo A."/>
            <person name="Gournas C."/>
            <person name="Habgood R."/>
            <person name="Hainaut M."/>
            <person name="Harispe M.L."/>
            <person name="Henrissat B."/>
            <person name="Hilden K.S."/>
            <person name="Hope R."/>
            <person name="Hossain A."/>
            <person name="Karabika E."/>
            <person name="Karaffa L."/>
            <person name="Karanyi Z."/>
            <person name="Krasevec N."/>
            <person name="Kuo A."/>
            <person name="Kusch H."/>
            <person name="LaButti K."/>
            <person name="Lagendijk E.L."/>
            <person name="Lapidus A."/>
            <person name="Levasseur A."/>
            <person name="Lindquist E."/>
            <person name="Lipzen A."/>
            <person name="Logrieco A.F."/>
            <person name="MacCabe A."/>
            <person name="Maekelae M.R."/>
            <person name="Malavazi I."/>
            <person name="Melin P."/>
            <person name="Meyer V."/>
            <person name="Mielnichuk N."/>
            <person name="Miskei M."/>
            <person name="Molnar A.P."/>
            <person name="Mule G."/>
            <person name="Ngan C.Y."/>
            <person name="Orejas M."/>
            <person name="Orosz E."/>
            <person name="Ouedraogo J.P."/>
            <person name="Overkamp K.M."/>
            <person name="Park H.-S."/>
            <person name="Perrone G."/>
            <person name="Piumi F."/>
            <person name="Punt P.J."/>
            <person name="Ram A.F."/>
            <person name="Ramon A."/>
            <person name="Rauscher S."/>
            <person name="Record E."/>
            <person name="Riano-Pachon D.M."/>
            <person name="Robert V."/>
            <person name="Roehrig J."/>
            <person name="Ruller R."/>
            <person name="Salamov A."/>
            <person name="Salih N.S."/>
            <person name="Samson R.A."/>
            <person name="Sandor E."/>
            <person name="Sanguinetti M."/>
            <person name="Schuetze T."/>
            <person name="Sepcic K."/>
            <person name="Shelest E."/>
            <person name="Sherlock G."/>
            <person name="Sophianopoulou V."/>
            <person name="Squina F.M."/>
            <person name="Sun H."/>
            <person name="Susca A."/>
            <person name="Todd R.B."/>
            <person name="Tsang A."/>
            <person name="Unkles S.E."/>
            <person name="van de Wiele N."/>
            <person name="van Rossen-Uffink D."/>
            <person name="Oliveira J.V."/>
            <person name="Vesth T.C."/>
            <person name="Visser J."/>
            <person name="Yu J.-H."/>
            <person name="Zhou M."/>
            <person name="Andersen M.R."/>
            <person name="Archer D.B."/>
            <person name="Baker S.E."/>
            <person name="Benoit I."/>
            <person name="Brakhage A.A."/>
            <person name="Braus G.H."/>
            <person name="Fischer R."/>
            <person name="Frisvad J.C."/>
            <person name="Goldman G.H."/>
            <person name="Houbraken J."/>
            <person name="Oakley B."/>
            <person name="Pocsi I."/>
            <person name="Scazzocchio C."/>
            <person name="Seiboth B."/>
            <person name="vanKuyk P.A."/>
            <person name="Wortman J."/>
            <person name="Dyer P.S."/>
            <person name="Grigoriev I.V."/>
        </authorList>
    </citation>
    <scope>NUCLEOTIDE SEQUENCE [LARGE SCALE GENOMIC DNA]</scope>
    <source>
        <strain evidence="8">DTO 134E9</strain>
    </source>
</reference>
<dbReference type="GO" id="GO:0008270">
    <property type="term" value="F:zinc ion binding"/>
    <property type="evidence" value="ECO:0007669"/>
    <property type="project" value="InterPro"/>
</dbReference>
<dbReference type="Pfam" id="PF00172">
    <property type="entry name" value="Zn_clus"/>
    <property type="match status" value="1"/>
</dbReference>
<dbReference type="SMART" id="SM00066">
    <property type="entry name" value="GAL4"/>
    <property type="match status" value="1"/>
</dbReference>
<keyword evidence="2" id="KW-0238">DNA-binding</keyword>
<evidence type="ECO:0000256" key="3">
    <source>
        <dbReference type="ARBA" id="ARBA00023163"/>
    </source>
</evidence>
<dbReference type="SUPFAM" id="SSF57701">
    <property type="entry name" value="Zn2/Cys6 DNA-binding domain"/>
    <property type="match status" value="1"/>
</dbReference>
<accession>A0A1L9RMF7</accession>
<dbReference type="InterPro" id="IPR036864">
    <property type="entry name" value="Zn2-C6_fun-type_DNA-bd_sf"/>
</dbReference>
<dbReference type="Gene3D" id="4.10.240.10">
    <property type="entry name" value="Zn(2)-C6 fungal-type DNA-binding domain"/>
    <property type="match status" value="1"/>
</dbReference>